<evidence type="ECO:0000313" key="7">
    <source>
        <dbReference type="Proteomes" id="UP000509327"/>
    </source>
</evidence>
<feature type="domain" description="DUF7088" evidence="3">
    <location>
        <begin position="41"/>
        <end position="125"/>
    </location>
</feature>
<proteinExistence type="predicted"/>
<evidence type="ECO:0000313" key="6">
    <source>
        <dbReference type="Proteomes" id="UP000247790"/>
    </source>
</evidence>
<keyword evidence="7" id="KW-1185">Reference proteome</keyword>
<dbReference type="InterPro" id="IPR019196">
    <property type="entry name" value="ABC_transp_unknown"/>
</dbReference>
<dbReference type="AlphaFoldDB" id="A0A2V4VU17"/>
<feature type="transmembrane region" description="Helical" evidence="1">
    <location>
        <begin position="438"/>
        <end position="459"/>
    </location>
</feature>
<dbReference type="Proteomes" id="UP000247790">
    <property type="component" value="Unassembled WGS sequence"/>
</dbReference>
<dbReference type="InterPro" id="IPR029062">
    <property type="entry name" value="Class_I_gatase-like"/>
</dbReference>
<protein>
    <submittedName>
        <fullName evidence="4">ABC-type uncharacterized transport system involved in gliding motility auxiliary subunit</fullName>
    </submittedName>
    <submittedName>
        <fullName evidence="5">GldG family protein</fullName>
    </submittedName>
</protein>
<gene>
    <name evidence="4" type="ORF">DFQ00_109176</name>
    <name evidence="5" type="ORF">HUB98_11210</name>
</gene>
<feature type="transmembrane region" description="Helical" evidence="1">
    <location>
        <begin position="12"/>
        <end position="34"/>
    </location>
</feature>
<organism evidence="4 6">
    <name type="scientific">Paenibacillus barcinonensis</name>
    <dbReference type="NCBI Taxonomy" id="198119"/>
    <lineage>
        <taxon>Bacteria</taxon>
        <taxon>Bacillati</taxon>
        <taxon>Bacillota</taxon>
        <taxon>Bacilli</taxon>
        <taxon>Bacillales</taxon>
        <taxon>Paenibacillaceae</taxon>
        <taxon>Paenibacillus</taxon>
    </lineage>
</organism>
<dbReference type="Pfam" id="PF09822">
    <property type="entry name" value="ABC_transp_aux"/>
    <property type="match status" value="1"/>
</dbReference>
<keyword evidence="1" id="KW-0472">Membrane</keyword>
<name>A0A2V4VU17_PAEBA</name>
<dbReference type="Proteomes" id="UP000509327">
    <property type="component" value="Chromosome"/>
</dbReference>
<dbReference type="EMBL" id="CP054614">
    <property type="protein sequence ID" value="QKS56840.1"/>
    <property type="molecule type" value="Genomic_DNA"/>
</dbReference>
<keyword evidence="1" id="KW-0812">Transmembrane</keyword>
<feature type="domain" description="ABC-type uncharacterised transport system" evidence="2">
    <location>
        <begin position="169"/>
        <end position="370"/>
    </location>
</feature>
<reference evidence="5 7" key="2">
    <citation type="submission" date="2020-06" db="EMBL/GenBank/DDBJ databases">
        <title>Complete genome of Paenibacillus barcinonensis KACC11450.</title>
        <authorList>
            <person name="Kim M."/>
            <person name="Park Y.-J."/>
            <person name="Shin J.-H."/>
        </authorList>
    </citation>
    <scope>NUCLEOTIDE SEQUENCE [LARGE SCALE GENOMIC DNA]</scope>
    <source>
        <strain evidence="5 7">KACC11450</strain>
    </source>
</reference>
<evidence type="ECO:0000259" key="3">
    <source>
        <dbReference type="Pfam" id="PF23357"/>
    </source>
</evidence>
<evidence type="ECO:0000259" key="2">
    <source>
        <dbReference type="Pfam" id="PF09822"/>
    </source>
</evidence>
<dbReference type="Pfam" id="PF23357">
    <property type="entry name" value="DUF7088"/>
    <property type="match status" value="1"/>
</dbReference>
<dbReference type="InterPro" id="IPR055396">
    <property type="entry name" value="DUF7088"/>
</dbReference>
<dbReference type="SUPFAM" id="SSF52317">
    <property type="entry name" value="Class I glutamine amidotransferase-like"/>
    <property type="match status" value="1"/>
</dbReference>
<reference evidence="4 6" key="1">
    <citation type="submission" date="2018-06" db="EMBL/GenBank/DDBJ databases">
        <title>Genomic Encyclopedia of Type Strains, Phase III (KMG-III): the genomes of soil and plant-associated and newly described type strains.</title>
        <authorList>
            <person name="Whitman W."/>
        </authorList>
    </citation>
    <scope>NUCLEOTIDE SEQUENCE [LARGE SCALE GENOMIC DNA]</scope>
    <source>
        <strain evidence="4 6">CECT 7022</strain>
    </source>
</reference>
<dbReference type="EMBL" id="QJSW01000009">
    <property type="protein sequence ID" value="PYE48322.1"/>
    <property type="molecule type" value="Genomic_DNA"/>
</dbReference>
<evidence type="ECO:0000256" key="1">
    <source>
        <dbReference type="SAM" id="Phobius"/>
    </source>
</evidence>
<keyword evidence="1" id="KW-1133">Transmembrane helix</keyword>
<dbReference type="OrthoDB" id="9766228at2"/>
<accession>A0A2V4VU17</accession>
<evidence type="ECO:0000313" key="4">
    <source>
        <dbReference type="EMBL" id="PYE48322.1"/>
    </source>
</evidence>
<dbReference type="RefSeq" id="WP_110897459.1">
    <property type="nucleotide sequence ID" value="NZ_CP054614.1"/>
</dbReference>
<sequence length="464" mass="51232">MKKWLSHTNSTVLSVAVIGIFILLTLFLNSLGGFQLDLTSNKQYTLSDQSLTAIENVKNDVNILVLTVENANNTVLNREVSDMVQEYTKRNSKLQMKQYNLTQEPALASKYGITGSSIVLEQGDRHKVIDIASLFTANGDGSDGSYQFTGEEKLTQALLNLSSTETSKMVFLTGHEELSLNQMSTLRSSLEQNNINTEELQLNQAGKVPEGTDVLAIIGPQRDLSDAELKEIRTYMSKGGKLLISLGFAEDMKSGWKNIDALIADYGVVDEHAVMVDNKQASTMGPLWVVPEYGSHAITDKLAQNKLYPMLSLSIALTSKQQDKYKLAPLMHSSNDSYGETNIGGLLQNETNNDKNADIQGPVELGYAVDTKDGKPKAVILGSSIFMQDSQITNGGNRDFILNTVNYLSEKQDGLTIRPRVQAGYEVAYLDGQQARTIFFAAIVAFPLVFVIIGVLLWWRRRRV</sequence>
<evidence type="ECO:0000313" key="5">
    <source>
        <dbReference type="EMBL" id="QKS56840.1"/>
    </source>
</evidence>